<evidence type="ECO:0000313" key="2">
    <source>
        <dbReference type="Proteomes" id="UP001057452"/>
    </source>
</evidence>
<dbReference type="EMBL" id="CM043803">
    <property type="protein sequence ID" value="KAI4807495.1"/>
    <property type="molecule type" value="Genomic_DNA"/>
</dbReference>
<proteinExistence type="predicted"/>
<evidence type="ECO:0000313" key="1">
    <source>
        <dbReference type="EMBL" id="KAI4807495.1"/>
    </source>
</evidence>
<accession>A0ACB9W4G0</accession>
<keyword evidence="2" id="KW-1185">Reference proteome</keyword>
<organism evidence="1 2">
    <name type="scientific">Chaenocephalus aceratus</name>
    <name type="common">Blackfin icefish</name>
    <name type="synonym">Chaenichthys aceratus</name>
    <dbReference type="NCBI Taxonomy" id="36190"/>
    <lineage>
        <taxon>Eukaryota</taxon>
        <taxon>Metazoa</taxon>
        <taxon>Chordata</taxon>
        <taxon>Craniata</taxon>
        <taxon>Vertebrata</taxon>
        <taxon>Euteleostomi</taxon>
        <taxon>Actinopterygii</taxon>
        <taxon>Neopterygii</taxon>
        <taxon>Teleostei</taxon>
        <taxon>Neoteleostei</taxon>
        <taxon>Acanthomorphata</taxon>
        <taxon>Eupercaria</taxon>
        <taxon>Perciformes</taxon>
        <taxon>Notothenioidei</taxon>
        <taxon>Channichthyidae</taxon>
        <taxon>Chaenocephalus</taxon>
    </lineage>
</organism>
<comment type="caution">
    <text evidence="1">The sequence shown here is derived from an EMBL/GenBank/DDBJ whole genome shotgun (WGS) entry which is preliminary data.</text>
</comment>
<dbReference type="Proteomes" id="UP001057452">
    <property type="component" value="Chromosome 19"/>
</dbReference>
<gene>
    <name evidence="1" type="ORF">KUCAC02_027301</name>
</gene>
<reference evidence="1" key="1">
    <citation type="submission" date="2022-05" db="EMBL/GenBank/DDBJ databases">
        <title>Chromosome-level genome of Chaenocephalus aceratus.</title>
        <authorList>
            <person name="Park H."/>
        </authorList>
    </citation>
    <scope>NUCLEOTIDE SEQUENCE</scope>
    <source>
        <strain evidence="1">KU_202001</strain>
    </source>
</reference>
<name>A0ACB9W4G0_CHAAC</name>
<protein>
    <submittedName>
        <fullName evidence="1">Uncharacterized protein</fullName>
    </submittedName>
</protein>
<sequence length="94" mass="10459">MKTVILALLVLVVVSQGEALRCYKKGCLSIYEECSSIRIETCTGSNQVCGIINGSDGHRRYHMRRCMKADECTHQSNSGIAYSYGRCCSRDLCN</sequence>